<dbReference type="RefSeq" id="WP_012537017.1">
    <property type="nucleotide sequence ID" value="NZ_AP025160.1"/>
</dbReference>
<feature type="signal peptide" evidence="1">
    <location>
        <begin position="1"/>
        <end position="24"/>
    </location>
</feature>
<feature type="domain" description="DUF3857" evidence="3">
    <location>
        <begin position="45"/>
        <end position="206"/>
    </location>
</feature>
<comment type="caution">
    <text evidence="4">The sequence shown here is derived from an EMBL/GenBank/DDBJ whole genome shotgun (WGS) entry which is preliminary data.</text>
</comment>
<evidence type="ECO:0000256" key="1">
    <source>
        <dbReference type="SAM" id="SignalP"/>
    </source>
</evidence>
<dbReference type="OMA" id="RWTGCLL"/>
<evidence type="ECO:0000259" key="3">
    <source>
        <dbReference type="Pfam" id="PF12969"/>
    </source>
</evidence>
<evidence type="ECO:0000259" key="2">
    <source>
        <dbReference type="Pfam" id="PF01841"/>
    </source>
</evidence>
<name>A0A2W1JZV9_ACIFR</name>
<protein>
    <submittedName>
        <fullName evidence="4">DUF3857 domain-containing protein</fullName>
    </submittedName>
</protein>
<dbReference type="OrthoDB" id="8595007at2"/>
<dbReference type="Proteomes" id="UP000248886">
    <property type="component" value="Unassembled WGS sequence"/>
</dbReference>
<dbReference type="Pfam" id="PF12969">
    <property type="entry name" value="DUF3857"/>
    <property type="match status" value="1"/>
</dbReference>
<reference evidence="4 5" key="1">
    <citation type="submission" date="2018-06" db="EMBL/GenBank/DDBJ databases">
        <title>Draft sequence of Acidithiobacillus ferrooxidans CCM 4253.</title>
        <authorList>
            <person name="Moya-Beltran A."/>
            <person name="Castro M."/>
            <person name="Covarrubias P.C."/>
            <person name="Issotta F."/>
            <person name="Janiczek O."/>
            <person name="Mandl M."/>
            <person name="Kucera J."/>
            <person name="Quatrini R."/>
        </authorList>
    </citation>
    <scope>NUCLEOTIDE SEQUENCE [LARGE SCALE GENOMIC DNA]</scope>
    <source>
        <strain evidence="4 5">CCM 4253</strain>
    </source>
</reference>
<dbReference type="Pfam" id="PF01841">
    <property type="entry name" value="Transglut_core"/>
    <property type="match status" value="1"/>
</dbReference>
<dbReference type="Gene3D" id="3.10.620.30">
    <property type="match status" value="1"/>
</dbReference>
<dbReference type="AlphaFoldDB" id="A0A2W1JZV9"/>
<gene>
    <name evidence="4" type="ORF">DN052_15000</name>
</gene>
<organism evidence="4 5">
    <name type="scientific">Acidithiobacillus ferrooxidans</name>
    <name type="common">Thiobacillus ferrooxidans</name>
    <dbReference type="NCBI Taxonomy" id="920"/>
    <lineage>
        <taxon>Bacteria</taxon>
        <taxon>Pseudomonadati</taxon>
        <taxon>Pseudomonadota</taxon>
        <taxon>Acidithiobacillia</taxon>
        <taxon>Acidithiobacillales</taxon>
        <taxon>Acidithiobacillaceae</taxon>
        <taxon>Acidithiobacillus</taxon>
    </lineage>
</organism>
<evidence type="ECO:0000313" key="4">
    <source>
        <dbReference type="EMBL" id="PZD79836.1"/>
    </source>
</evidence>
<dbReference type="GeneID" id="65281286"/>
<accession>A0A2W1JZV9</accession>
<dbReference type="InterPro" id="IPR024618">
    <property type="entry name" value="DUF3857"/>
</dbReference>
<dbReference type="InterPro" id="IPR038765">
    <property type="entry name" value="Papain-like_cys_pep_sf"/>
</dbReference>
<dbReference type="Gene3D" id="2.60.120.1130">
    <property type="match status" value="1"/>
</dbReference>
<proteinExistence type="predicted"/>
<dbReference type="SUPFAM" id="SSF54001">
    <property type="entry name" value="Cysteine proteinases"/>
    <property type="match status" value="1"/>
</dbReference>
<feature type="domain" description="Transglutaminase-like" evidence="2">
    <location>
        <begin position="257"/>
        <end position="359"/>
    </location>
</feature>
<dbReference type="InterPro" id="IPR002931">
    <property type="entry name" value="Transglutaminase-like"/>
</dbReference>
<dbReference type="Gene3D" id="2.60.40.3140">
    <property type="match status" value="1"/>
</dbReference>
<evidence type="ECO:0000313" key="5">
    <source>
        <dbReference type="Proteomes" id="UP000248886"/>
    </source>
</evidence>
<dbReference type="EMBL" id="QKQP01000012">
    <property type="protein sequence ID" value="PZD79836.1"/>
    <property type="molecule type" value="Genomic_DNA"/>
</dbReference>
<sequence>MQRTNAIALQAALALFFCTPLAQAASEGLPIKILAYDAVYDLHHNGTYTGTIHEVVVPLSHYGVQKYGQAQKRFSAKMEHVSVADAYTLSPLGKRYPVSEKKIFTRTLPVAQNAPKFSDAKTTTVVFPHVAVGDELVADWKIDFLKPYFPDAISLSHAVPYFLQADNVHIIVHAPTAMALHWAGSDGYVVTHTVANGVQTITATLHQPIAQPIQINAVDFHQVSPTFILSTFPNWQAVGDAYWKYAEPAEAVTPEIKALADKITEGKTGEATVQALYDWTVHHIRWVGIETGLSGYKPYPAATTLSQRYGDCKAAAALLVALLHAKDITAQPVLLGAGNDFEWQNVASLQQINHVIVHVPAYHLYLDATSGYAPAGTIPLPDANHPVIFVGAHSEIARTPGDAPEASGMTAMETVSITKDGSLKAQETLHLTGYGAWFWKDLLARIPMSEYGALLHHVMAQAGLMTQSVHLKTSPAHTLSDPFILQSTWETAPGVPLTAASRIHLHYGLNTASLRNLTARLTSATVHYPVFMPYGHARRSSTLDLPKDYVWAAKDADHQVKNSAGVFDEKIHLLAPHKLEVTSSMHLDHMVYSPEAYPDFYKLVSEAMALEQEGFAVRATS</sequence>
<keyword evidence="1" id="KW-0732">Signal</keyword>
<feature type="chain" id="PRO_5015899854" evidence="1">
    <location>
        <begin position="25"/>
        <end position="621"/>
    </location>
</feature>